<reference evidence="6 7" key="1">
    <citation type="submission" date="2019-03" db="EMBL/GenBank/DDBJ databases">
        <title>Genomic Encyclopedia of Type Strains, Phase IV (KMG-IV): sequencing the most valuable type-strain genomes for metagenomic binning, comparative biology and taxonomic classification.</title>
        <authorList>
            <person name="Goeker M."/>
        </authorList>
    </citation>
    <scope>NUCLEOTIDE SEQUENCE [LARGE SCALE GENOMIC DNA]</scope>
    <source>
        <strain evidence="6 7">DSM 13605</strain>
    </source>
</reference>
<gene>
    <name evidence="6" type="ORF">EDC34_11234</name>
</gene>
<dbReference type="PROSITE" id="PS52035">
    <property type="entry name" value="PEPTIDASE_M14"/>
    <property type="match status" value="1"/>
</dbReference>
<evidence type="ECO:0000259" key="5">
    <source>
        <dbReference type="PROSITE" id="PS52035"/>
    </source>
</evidence>
<evidence type="ECO:0000256" key="2">
    <source>
        <dbReference type="ARBA" id="ARBA00005988"/>
    </source>
</evidence>
<dbReference type="GO" id="GO:0004181">
    <property type="term" value="F:metallocarboxypeptidase activity"/>
    <property type="evidence" value="ECO:0007669"/>
    <property type="project" value="InterPro"/>
</dbReference>
<protein>
    <submittedName>
        <fullName evidence="6">Zinc carboxypeptidase</fullName>
    </submittedName>
</protein>
<dbReference type="GO" id="GO:0005615">
    <property type="term" value="C:extracellular space"/>
    <property type="evidence" value="ECO:0007669"/>
    <property type="project" value="TreeGrafter"/>
</dbReference>
<dbReference type="CDD" id="cd06241">
    <property type="entry name" value="M14-like"/>
    <property type="match status" value="1"/>
</dbReference>
<dbReference type="EMBL" id="SMAP01000012">
    <property type="protein sequence ID" value="TCT20429.1"/>
    <property type="molecule type" value="Genomic_DNA"/>
</dbReference>
<comment type="cofactor">
    <cofactor evidence="1">
        <name>Zn(2+)</name>
        <dbReference type="ChEBI" id="CHEBI:29105"/>
    </cofactor>
</comment>
<keyword evidence="6" id="KW-0121">Carboxypeptidase</keyword>
<dbReference type="OrthoDB" id="9767214at2"/>
<evidence type="ECO:0000313" key="6">
    <source>
        <dbReference type="EMBL" id="TCT20429.1"/>
    </source>
</evidence>
<accession>A0A4R3N1C8</accession>
<dbReference type="Proteomes" id="UP000295414">
    <property type="component" value="Unassembled WGS sequence"/>
</dbReference>
<sequence>MIRAIRRHSLALALLAACLPGMAARPALSTVAERSGYQQTGRYDEVVALCDAYQRAFPKAVRCFDFGTTPQGRPMKALALSTRGALTAEDARAQGLPVVLVQGGIHAGEIDGKDAGFALARDLLQGKLDTPAQRLLDRVVLLFVPVFNVDGHENFRAWNRPNQRGPEQMGFRVTAQRINLNRDYVKADAPEMQAMLGLINQWDPLLTLDLHVTDGAKFRHDISVTGEPVNVGDEALRAAGRTIKDGILTRLKAQGSLPVGFYPSFVREDDPSSGFVESAYPPRFSSSYFPLRNRLVMLVETHSWKPYPARVRATYNAVLDALQLVAENGAQWSALAAQADARARQLGGTAVALDYRTTEDKRVIDFLGYAYKRVHSDISGGEMTVYDETTPQLWMLPLRDTIVPATTVIAPAGGYLVPAEYAAQVGALLRLHGIDFRTLSAPLAQASVQVFNADKVAFSATPMEGHQRTSLSGTWAPERVDLGPGALFVPIAQPKARLLMAILEPQAPDSMAAWGLFNNSFERKEYMEGYVAEEQARQMLARDPALKAAFAQKLKDDPEFAKSPRARLDFFYRRHPAWDAGYDHYPVLRTDRVPE</sequence>
<dbReference type="AlphaFoldDB" id="A0A4R3N1C8"/>
<dbReference type="PANTHER" id="PTHR11705">
    <property type="entry name" value="PROTEASE FAMILY M14 CARBOXYPEPTIDASE A,B"/>
    <property type="match status" value="1"/>
</dbReference>
<dbReference type="Gene3D" id="3.40.630.10">
    <property type="entry name" value="Zn peptidases"/>
    <property type="match status" value="1"/>
</dbReference>
<organism evidence="6 7">
    <name type="scientific">Thermomonas haemolytica</name>
    <dbReference type="NCBI Taxonomy" id="141949"/>
    <lineage>
        <taxon>Bacteria</taxon>
        <taxon>Pseudomonadati</taxon>
        <taxon>Pseudomonadota</taxon>
        <taxon>Gammaproteobacteria</taxon>
        <taxon>Lysobacterales</taxon>
        <taxon>Lysobacteraceae</taxon>
        <taxon>Thermomonas</taxon>
    </lineage>
</organism>
<comment type="similarity">
    <text evidence="2 3">Belongs to the peptidase M14 family.</text>
</comment>
<feature type="chain" id="PRO_5020533118" evidence="4">
    <location>
        <begin position="24"/>
        <end position="595"/>
    </location>
</feature>
<dbReference type="PANTHER" id="PTHR11705:SF145">
    <property type="entry name" value="PEPTIDASE M14 CARBOXYPEPTIDASE A DOMAIN-CONTAINING PROTEIN"/>
    <property type="match status" value="1"/>
</dbReference>
<evidence type="ECO:0000256" key="4">
    <source>
        <dbReference type="SAM" id="SignalP"/>
    </source>
</evidence>
<evidence type="ECO:0000256" key="3">
    <source>
        <dbReference type="PROSITE-ProRule" id="PRU01379"/>
    </source>
</evidence>
<feature type="active site" description="Proton donor/acceptor" evidence="3">
    <location>
        <position position="300"/>
    </location>
</feature>
<dbReference type="GO" id="GO:0008270">
    <property type="term" value="F:zinc ion binding"/>
    <property type="evidence" value="ECO:0007669"/>
    <property type="project" value="InterPro"/>
</dbReference>
<dbReference type="PROSITE" id="PS51257">
    <property type="entry name" value="PROKAR_LIPOPROTEIN"/>
    <property type="match status" value="1"/>
</dbReference>
<keyword evidence="6" id="KW-0645">Protease</keyword>
<dbReference type="SUPFAM" id="SSF53187">
    <property type="entry name" value="Zn-dependent exopeptidases"/>
    <property type="match status" value="1"/>
</dbReference>
<comment type="caution">
    <text evidence="6">The sequence shown here is derived from an EMBL/GenBank/DDBJ whole genome shotgun (WGS) entry which is preliminary data.</text>
</comment>
<keyword evidence="7" id="KW-1185">Reference proteome</keyword>
<proteinExistence type="inferred from homology"/>
<feature type="signal peptide" evidence="4">
    <location>
        <begin position="1"/>
        <end position="23"/>
    </location>
</feature>
<feature type="domain" description="Peptidase M14" evidence="5">
    <location>
        <begin position="39"/>
        <end position="325"/>
    </location>
</feature>
<dbReference type="GO" id="GO:0006508">
    <property type="term" value="P:proteolysis"/>
    <property type="evidence" value="ECO:0007669"/>
    <property type="project" value="InterPro"/>
</dbReference>
<evidence type="ECO:0000313" key="7">
    <source>
        <dbReference type="Proteomes" id="UP000295414"/>
    </source>
</evidence>
<dbReference type="Pfam" id="PF00246">
    <property type="entry name" value="Peptidase_M14"/>
    <property type="match status" value="1"/>
</dbReference>
<keyword evidence="6" id="KW-0378">Hydrolase</keyword>
<keyword evidence="4" id="KW-0732">Signal</keyword>
<dbReference type="SMART" id="SM00631">
    <property type="entry name" value="Zn_pept"/>
    <property type="match status" value="1"/>
</dbReference>
<name>A0A4R3N1C8_9GAMM</name>
<evidence type="ECO:0000256" key="1">
    <source>
        <dbReference type="ARBA" id="ARBA00001947"/>
    </source>
</evidence>
<dbReference type="InterPro" id="IPR000834">
    <property type="entry name" value="Peptidase_M14"/>
</dbReference>